<dbReference type="AlphaFoldDB" id="A0A1I5SYH7"/>
<dbReference type="Proteomes" id="UP000199306">
    <property type="component" value="Unassembled WGS sequence"/>
</dbReference>
<dbReference type="Pfam" id="PF24043">
    <property type="entry name" value="DUF7352"/>
    <property type="match status" value="1"/>
</dbReference>
<dbReference type="EMBL" id="FOXH01000005">
    <property type="protein sequence ID" value="SFP75768.1"/>
    <property type="molecule type" value="Genomic_DNA"/>
</dbReference>
<dbReference type="STRING" id="1079859.SAMN04515674_105276"/>
<reference evidence="2 3" key="1">
    <citation type="submission" date="2016-10" db="EMBL/GenBank/DDBJ databases">
        <authorList>
            <person name="de Groot N.N."/>
        </authorList>
    </citation>
    <scope>NUCLEOTIDE SEQUENCE [LARGE SCALE GENOMIC DNA]</scope>
    <source>
        <strain evidence="3">E92,LMG 26720,CCM 7988</strain>
    </source>
</reference>
<gene>
    <name evidence="2" type="ORF">SAMN04515674_105276</name>
</gene>
<dbReference type="InterPro" id="IPR055776">
    <property type="entry name" value="DUF7352"/>
</dbReference>
<dbReference type="OrthoDB" id="797874at2"/>
<dbReference type="RefSeq" id="WP_092016856.1">
    <property type="nucleotide sequence ID" value="NZ_FOXH01000005.1"/>
</dbReference>
<evidence type="ECO:0000259" key="1">
    <source>
        <dbReference type="Pfam" id="PF24043"/>
    </source>
</evidence>
<evidence type="ECO:0000313" key="2">
    <source>
        <dbReference type="EMBL" id="SFP75768.1"/>
    </source>
</evidence>
<evidence type="ECO:0000313" key="3">
    <source>
        <dbReference type="Proteomes" id="UP000199306"/>
    </source>
</evidence>
<sequence>MKAIYKYQLPIQETHILELPEGYEIIRVEAIDGLFFLWAIVNTNENHPKTKCYLEFYKTGQPFKSEDLESLSFLGTCKLFIGQELCLYVFENFKPLWT</sequence>
<feature type="domain" description="DUF7352" evidence="1">
    <location>
        <begin position="1"/>
        <end position="92"/>
    </location>
</feature>
<proteinExistence type="predicted"/>
<keyword evidence="3" id="KW-1185">Reference proteome</keyword>
<organism evidence="2 3">
    <name type="scientific">Pseudarcicella hirudinis</name>
    <dbReference type="NCBI Taxonomy" id="1079859"/>
    <lineage>
        <taxon>Bacteria</taxon>
        <taxon>Pseudomonadati</taxon>
        <taxon>Bacteroidota</taxon>
        <taxon>Cytophagia</taxon>
        <taxon>Cytophagales</taxon>
        <taxon>Flectobacillaceae</taxon>
        <taxon>Pseudarcicella</taxon>
    </lineage>
</organism>
<protein>
    <recommendedName>
        <fullName evidence="1">DUF7352 domain-containing protein</fullName>
    </recommendedName>
</protein>
<name>A0A1I5SYH7_9BACT</name>
<accession>A0A1I5SYH7</accession>